<dbReference type="Pfam" id="PF13620">
    <property type="entry name" value="CarboxypepD_reg"/>
    <property type="match status" value="1"/>
</dbReference>
<dbReference type="Gene3D" id="3.30.1330.60">
    <property type="entry name" value="OmpA-like domain"/>
    <property type="match status" value="1"/>
</dbReference>
<dbReference type="Proteomes" id="UP000675047">
    <property type="component" value="Unassembled WGS sequence"/>
</dbReference>
<dbReference type="InterPro" id="IPR011659">
    <property type="entry name" value="WD40"/>
</dbReference>
<dbReference type="Pfam" id="PF00691">
    <property type="entry name" value="OmpA"/>
    <property type="match status" value="1"/>
</dbReference>
<dbReference type="InterPro" id="IPR006665">
    <property type="entry name" value="OmpA-like"/>
</dbReference>
<dbReference type="Pfam" id="PF07676">
    <property type="entry name" value="PD40"/>
    <property type="match status" value="3"/>
</dbReference>
<feature type="domain" description="OmpA-like" evidence="5">
    <location>
        <begin position="524"/>
        <end position="646"/>
    </location>
</feature>
<dbReference type="GO" id="GO:0009279">
    <property type="term" value="C:cell outer membrane"/>
    <property type="evidence" value="ECO:0007669"/>
    <property type="project" value="UniProtKB-SubCell"/>
</dbReference>
<proteinExistence type="predicted"/>
<gene>
    <name evidence="6" type="ORF">J3495_01440</name>
</gene>
<dbReference type="SUPFAM" id="SSF82171">
    <property type="entry name" value="DPP6 N-terminal domain-like"/>
    <property type="match status" value="1"/>
</dbReference>
<dbReference type="InterPro" id="IPR050330">
    <property type="entry name" value="Bact_OuterMem_StrucFunc"/>
</dbReference>
<dbReference type="InterPro" id="IPR036737">
    <property type="entry name" value="OmpA-like_sf"/>
</dbReference>
<keyword evidence="2 4" id="KW-0472">Membrane</keyword>
<evidence type="ECO:0000256" key="2">
    <source>
        <dbReference type="ARBA" id="ARBA00023136"/>
    </source>
</evidence>
<dbReference type="AlphaFoldDB" id="A0A941B1S5"/>
<dbReference type="SUPFAM" id="SSF103088">
    <property type="entry name" value="OmpA-like"/>
    <property type="match status" value="1"/>
</dbReference>
<dbReference type="Gene3D" id="2.60.40.1120">
    <property type="entry name" value="Carboxypeptidase-like, regulatory domain"/>
    <property type="match status" value="1"/>
</dbReference>
<protein>
    <submittedName>
        <fullName evidence="6">OmpA family protein</fullName>
    </submittedName>
</protein>
<accession>A0A941B1S5</accession>
<evidence type="ECO:0000259" key="5">
    <source>
        <dbReference type="PROSITE" id="PS51123"/>
    </source>
</evidence>
<dbReference type="InterPro" id="IPR011990">
    <property type="entry name" value="TPR-like_helical_dom_sf"/>
</dbReference>
<dbReference type="PROSITE" id="PS51123">
    <property type="entry name" value="OMPA_2"/>
    <property type="match status" value="1"/>
</dbReference>
<dbReference type="InterPro" id="IPR006664">
    <property type="entry name" value="OMP_bac"/>
</dbReference>
<dbReference type="PANTHER" id="PTHR30329:SF21">
    <property type="entry name" value="LIPOPROTEIN YIAD-RELATED"/>
    <property type="match status" value="1"/>
</dbReference>
<dbReference type="CDD" id="cd07185">
    <property type="entry name" value="OmpA_C-like"/>
    <property type="match status" value="1"/>
</dbReference>
<dbReference type="InterPro" id="IPR008969">
    <property type="entry name" value="CarboxyPept-like_regulatory"/>
</dbReference>
<dbReference type="Gene3D" id="1.25.40.10">
    <property type="entry name" value="Tetratricopeptide repeat domain"/>
    <property type="match status" value="1"/>
</dbReference>
<reference evidence="6 7" key="1">
    <citation type="submission" date="2021-03" db="EMBL/GenBank/DDBJ databases">
        <title>Flavobacterium Flabelliformis Sp. Nov. And Flavobacterium Geliluteum Sp. Nov., Two Novel Multidrug Resistant Psychrophilic Species Isolated From Antarctica.</title>
        <authorList>
            <person name="Kralova S."/>
            <person name="Busse H.J."/>
            <person name="Bezdicek M."/>
            <person name="Nykrynova M."/>
            <person name="Kroupova E."/>
            <person name="Krsek D."/>
            <person name="Sedlacek I."/>
        </authorList>
    </citation>
    <scope>NUCLEOTIDE SEQUENCE [LARGE SCALE GENOMIC DNA]</scope>
    <source>
        <strain evidence="6 7">P7388</strain>
    </source>
</reference>
<sequence>MKIKKLLCTVFLVLFTIKGVAQKERIANADKNYDKYAYIDAITIYEKVADKGYKDEKMFQRLGNAYYFNGALSKAKKWYEALFEMNDQQEPEYYYRYAQTLKSVNDYSKADQIMDKFYKKAGSDQRGVLYNKNTNYREQIKANSGRFEVADAGINSIYSDYGAAFLNNKVVFTSARDTGGIGKRVFKWTNQSFTNLYAVEWKTDGSPEEARRFEKSINSKFNESSAIFTQDGKTMYFTRNNFLDGKKGKNSKKITLLKLYKATLIDGKWSNVMELPFNSDEYSVAHPALSSDEKTLYFASDMPGGFGQSDLYNVSINSDGSFGVPKNLGQVINTEGRETFPFVSGDNELYFASDGQPGLGGLDIFVTTINTDASLGSIENIGEPVNSKDDDFGYVLNIKSRSGFFSSNREGGLGYDDIYRFTETRKLKCDQTISGTIRDLDSQIVLENVKVNLLDDQFKIIGEVITGIDGTYRFTVDCGKKYAVRAAKDDYETKETTVTIKQESGTTSLDILLEKRIKPVTIDTDLAKTMDISSIYFDLDKATITQKAAFELEKIYEVMVQYPEMRVDVRSHTDSRQTAKYNLELSERRAQSTIAWLVKKGIAPARLTGRGYGESQLINQCLDNVSCTEAEHQANRRSEFIIVSIK</sequence>
<dbReference type="PANTHER" id="PTHR30329">
    <property type="entry name" value="STATOR ELEMENT OF FLAGELLAR MOTOR COMPLEX"/>
    <property type="match status" value="1"/>
</dbReference>
<comment type="subcellular location">
    <subcellularLocation>
        <location evidence="1">Cell outer membrane</location>
    </subcellularLocation>
</comment>
<dbReference type="PRINTS" id="PR01021">
    <property type="entry name" value="OMPADOMAIN"/>
</dbReference>
<evidence type="ECO:0000256" key="4">
    <source>
        <dbReference type="PROSITE-ProRule" id="PRU00473"/>
    </source>
</evidence>
<evidence type="ECO:0000256" key="1">
    <source>
        <dbReference type="ARBA" id="ARBA00004442"/>
    </source>
</evidence>
<dbReference type="InterPro" id="IPR011042">
    <property type="entry name" value="6-blade_b-propeller_TolB-like"/>
</dbReference>
<evidence type="ECO:0000256" key="3">
    <source>
        <dbReference type="ARBA" id="ARBA00023237"/>
    </source>
</evidence>
<evidence type="ECO:0000313" key="6">
    <source>
        <dbReference type="EMBL" id="MBP4136738.1"/>
    </source>
</evidence>
<dbReference type="SUPFAM" id="SSF49464">
    <property type="entry name" value="Carboxypeptidase regulatory domain-like"/>
    <property type="match status" value="1"/>
</dbReference>
<keyword evidence="7" id="KW-1185">Reference proteome</keyword>
<organism evidence="6 7">
    <name type="scientific">Flavobacterium geliluteum</name>
    <dbReference type="NCBI Taxonomy" id="2816120"/>
    <lineage>
        <taxon>Bacteria</taxon>
        <taxon>Pseudomonadati</taxon>
        <taxon>Bacteroidota</taxon>
        <taxon>Flavobacteriia</taxon>
        <taxon>Flavobacteriales</taxon>
        <taxon>Flavobacteriaceae</taxon>
        <taxon>Flavobacterium</taxon>
    </lineage>
</organism>
<name>A0A941B1S5_9FLAO</name>
<dbReference type="SUPFAM" id="SSF48452">
    <property type="entry name" value="TPR-like"/>
    <property type="match status" value="1"/>
</dbReference>
<evidence type="ECO:0000313" key="7">
    <source>
        <dbReference type="Proteomes" id="UP000675047"/>
    </source>
</evidence>
<dbReference type="RefSeq" id="WP_210664778.1">
    <property type="nucleotide sequence ID" value="NZ_JAGFBV010000001.1"/>
</dbReference>
<comment type="caution">
    <text evidence="6">The sequence shown here is derived from an EMBL/GenBank/DDBJ whole genome shotgun (WGS) entry which is preliminary data.</text>
</comment>
<keyword evidence="3" id="KW-0998">Cell outer membrane</keyword>
<dbReference type="EMBL" id="JAGFBV010000001">
    <property type="protein sequence ID" value="MBP4136738.1"/>
    <property type="molecule type" value="Genomic_DNA"/>
</dbReference>
<dbReference type="Gene3D" id="2.120.10.30">
    <property type="entry name" value="TolB, C-terminal domain"/>
    <property type="match status" value="1"/>
</dbReference>